<dbReference type="RefSeq" id="WP_284479085.1">
    <property type="nucleotide sequence ID" value="NZ_JASNJD010000001.1"/>
</dbReference>
<comment type="caution">
    <text evidence="2">The sequence shown here is derived from an EMBL/GenBank/DDBJ whole genome shotgun (WGS) entry which is preliminary data.</text>
</comment>
<accession>A0ABT7EVE4</accession>
<protein>
    <submittedName>
        <fullName evidence="2">Uncharacterized protein</fullName>
    </submittedName>
</protein>
<keyword evidence="3" id="KW-1185">Reference proteome</keyword>
<dbReference type="EMBL" id="JASNJD010000001">
    <property type="protein sequence ID" value="MDK3016265.1"/>
    <property type="molecule type" value="Genomic_DNA"/>
</dbReference>
<keyword evidence="1" id="KW-0472">Membrane</keyword>
<proteinExistence type="predicted"/>
<evidence type="ECO:0000256" key="1">
    <source>
        <dbReference type="SAM" id="Phobius"/>
    </source>
</evidence>
<evidence type="ECO:0000313" key="2">
    <source>
        <dbReference type="EMBL" id="MDK3016265.1"/>
    </source>
</evidence>
<sequence length="61" mass="7127">MNFFWLLRMKRWAQHPPSRNRVLLVLAVIAICLLLYGIEHWFGWPEALTPAGSGRRGPLLR</sequence>
<reference evidence="2 3" key="1">
    <citation type="submission" date="2023-05" db="EMBL/GenBank/DDBJ databases">
        <title>Pseudodonghicola sp. nov.</title>
        <authorList>
            <person name="Huang J."/>
        </authorList>
    </citation>
    <scope>NUCLEOTIDE SEQUENCE [LARGE SCALE GENOMIC DNA]</scope>
    <source>
        <strain evidence="2 3">IC7</strain>
    </source>
</reference>
<name>A0ABT7EVE4_9RHOB</name>
<organism evidence="2 3">
    <name type="scientific">Pseudodonghicola flavimaris</name>
    <dbReference type="NCBI Taxonomy" id="3050036"/>
    <lineage>
        <taxon>Bacteria</taxon>
        <taxon>Pseudomonadati</taxon>
        <taxon>Pseudomonadota</taxon>
        <taxon>Alphaproteobacteria</taxon>
        <taxon>Rhodobacterales</taxon>
        <taxon>Paracoccaceae</taxon>
        <taxon>Pseudodonghicola</taxon>
    </lineage>
</organism>
<dbReference type="Proteomes" id="UP001243757">
    <property type="component" value="Unassembled WGS sequence"/>
</dbReference>
<keyword evidence="1" id="KW-0812">Transmembrane</keyword>
<evidence type="ECO:0000313" key="3">
    <source>
        <dbReference type="Proteomes" id="UP001243757"/>
    </source>
</evidence>
<gene>
    <name evidence="2" type="ORF">QO033_01170</name>
</gene>
<keyword evidence="1" id="KW-1133">Transmembrane helix</keyword>
<feature type="transmembrane region" description="Helical" evidence="1">
    <location>
        <begin position="21"/>
        <end position="38"/>
    </location>
</feature>